<dbReference type="Proteomes" id="UP001231649">
    <property type="component" value="Chromosome 19"/>
</dbReference>
<dbReference type="EMBL" id="CM056795">
    <property type="protein sequence ID" value="KAJ8720668.1"/>
    <property type="molecule type" value="Genomic_DNA"/>
</dbReference>
<accession>A0ACC2QMC1</accession>
<keyword evidence="2" id="KW-1185">Reference proteome</keyword>
<name>A0ACC2QMC1_9NEOP</name>
<evidence type="ECO:0000313" key="1">
    <source>
        <dbReference type="EMBL" id="KAJ8720668.1"/>
    </source>
</evidence>
<gene>
    <name evidence="1" type="ORF">PYW08_006133</name>
</gene>
<proteinExistence type="predicted"/>
<evidence type="ECO:0000313" key="2">
    <source>
        <dbReference type="Proteomes" id="UP001231649"/>
    </source>
</evidence>
<comment type="caution">
    <text evidence="1">The sequence shown here is derived from an EMBL/GenBank/DDBJ whole genome shotgun (WGS) entry which is preliminary data.</text>
</comment>
<protein>
    <submittedName>
        <fullName evidence="1">Uncharacterized protein</fullName>
    </submittedName>
</protein>
<sequence>MKKVLQDAKLKTLLRQNDGFVVDRGFRDAVGDITKEGYTVLMPAIKDATSLKVASPGILPGGDLGRIERRPAVRPARRLDVEVPRPDDVDIAEDVEEEEDAQRPPTPNPAHQPTANLLGWRQATALNKNQLGEITQISEDPVEVEYVFQRRREAEKNVDQDTKKIVKLTEDSFASVTAEDWFKQCKHVENLEDEYFRNDGLIDEEMDCFIISTASDSVTESDHDSDIHLDDSDSDCSNFIYILAAIANMRPEVLHIKVMLIGTSKEKCIKGGDKSLMKSFTVI</sequence>
<reference evidence="1" key="1">
    <citation type="submission" date="2023-03" db="EMBL/GenBank/DDBJ databases">
        <title>Chromosome-level genomes of two armyworms, Mythimna separata and Mythimna loreyi, provide insights into the biosynthesis and reception of sex pheromones.</title>
        <authorList>
            <person name="Zhao H."/>
        </authorList>
    </citation>
    <scope>NUCLEOTIDE SEQUENCE</scope>
    <source>
        <strain evidence="1">BeijingLab</strain>
    </source>
</reference>
<organism evidence="1 2">
    <name type="scientific">Mythimna loreyi</name>
    <dbReference type="NCBI Taxonomy" id="667449"/>
    <lineage>
        <taxon>Eukaryota</taxon>
        <taxon>Metazoa</taxon>
        <taxon>Ecdysozoa</taxon>
        <taxon>Arthropoda</taxon>
        <taxon>Hexapoda</taxon>
        <taxon>Insecta</taxon>
        <taxon>Pterygota</taxon>
        <taxon>Neoptera</taxon>
        <taxon>Endopterygota</taxon>
        <taxon>Lepidoptera</taxon>
        <taxon>Glossata</taxon>
        <taxon>Ditrysia</taxon>
        <taxon>Noctuoidea</taxon>
        <taxon>Noctuidae</taxon>
        <taxon>Noctuinae</taxon>
        <taxon>Hadenini</taxon>
        <taxon>Mythimna</taxon>
    </lineage>
</organism>